<dbReference type="Proteomes" id="UP000799291">
    <property type="component" value="Unassembled WGS sequence"/>
</dbReference>
<evidence type="ECO:0000256" key="4">
    <source>
        <dbReference type="ARBA" id="ARBA00022980"/>
    </source>
</evidence>
<keyword evidence="4" id="KW-0689">Ribosomal protein</keyword>
<organism evidence="7 8">
    <name type="scientific">Lentithecium fluviatile CBS 122367</name>
    <dbReference type="NCBI Taxonomy" id="1168545"/>
    <lineage>
        <taxon>Eukaryota</taxon>
        <taxon>Fungi</taxon>
        <taxon>Dikarya</taxon>
        <taxon>Ascomycota</taxon>
        <taxon>Pezizomycotina</taxon>
        <taxon>Dothideomycetes</taxon>
        <taxon>Pleosporomycetidae</taxon>
        <taxon>Pleosporales</taxon>
        <taxon>Massarineae</taxon>
        <taxon>Lentitheciaceae</taxon>
        <taxon>Lentithecium</taxon>
    </lineage>
</organism>
<dbReference type="PANTHER" id="PTHR21338">
    <property type="entry name" value="MITOCHONDRIAL RIBOSOMAL PROTEIN L41"/>
    <property type="match status" value="1"/>
</dbReference>
<evidence type="ECO:0000256" key="1">
    <source>
        <dbReference type="ARBA" id="ARBA00004173"/>
    </source>
</evidence>
<keyword evidence="3" id="KW-0809">Transit peptide</keyword>
<dbReference type="EMBL" id="MU005571">
    <property type="protein sequence ID" value="KAF2689957.1"/>
    <property type="molecule type" value="Genomic_DNA"/>
</dbReference>
<dbReference type="GO" id="GO:0003735">
    <property type="term" value="F:structural constituent of ribosome"/>
    <property type="evidence" value="ECO:0007669"/>
    <property type="project" value="InterPro"/>
</dbReference>
<keyword evidence="6" id="KW-0687">Ribonucleoprotein</keyword>
<comment type="subcellular location">
    <subcellularLocation>
        <location evidence="1">Mitochondrion</location>
    </subcellularLocation>
</comment>
<proteinExistence type="inferred from homology"/>
<evidence type="ECO:0000256" key="5">
    <source>
        <dbReference type="ARBA" id="ARBA00023128"/>
    </source>
</evidence>
<evidence type="ECO:0000256" key="2">
    <source>
        <dbReference type="ARBA" id="ARBA00010152"/>
    </source>
</evidence>
<reference evidence="7" key="1">
    <citation type="journal article" date="2020" name="Stud. Mycol.">
        <title>101 Dothideomycetes genomes: a test case for predicting lifestyles and emergence of pathogens.</title>
        <authorList>
            <person name="Haridas S."/>
            <person name="Albert R."/>
            <person name="Binder M."/>
            <person name="Bloem J."/>
            <person name="Labutti K."/>
            <person name="Salamov A."/>
            <person name="Andreopoulos B."/>
            <person name="Baker S."/>
            <person name="Barry K."/>
            <person name="Bills G."/>
            <person name="Bluhm B."/>
            <person name="Cannon C."/>
            <person name="Castanera R."/>
            <person name="Culley D."/>
            <person name="Daum C."/>
            <person name="Ezra D."/>
            <person name="Gonzalez J."/>
            <person name="Henrissat B."/>
            <person name="Kuo A."/>
            <person name="Liang C."/>
            <person name="Lipzen A."/>
            <person name="Lutzoni F."/>
            <person name="Magnuson J."/>
            <person name="Mondo S."/>
            <person name="Nolan M."/>
            <person name="Ohm R."/>
            <person name="Pangilinan J."/>
            <person name="Park H.-J."/>
            <person name="Ramirez L."/>
            <person name="Alfaro M."/>
            <person name="Sun H."/>
            <person name="Tritt A."/>
            <person name="Yoshinaga Y."/>
            <person name="Zwiers L.-H."/>
            <person name="Turgeon B."/>
            <person name="Goodwin S."/>
            <person name="Spatafora J."/>
            <person name="Crous P."/>
            <person name="Grigoriev I."/>
        </authorList>
    </citation>
    <scope>NUCLEOTIDE SEQUENCE</scope>
    <source>
        <strain evidence="7">CBS 122367</strain>
    </source>
</reference>
<gene>
    <name evidence="7" type="ORF">K458DRAFT_96926</name>
</gene>
<keyword evidence="5" id="KW-0496">Mitochondrion</keyword>
<accession>A0A6G1JHB4</accession>
<evidence type="ECO:0000313" key="7">
    <source>
        <dbReference type="EMBL" id="KAF2689957.1"/>
    </source>
</evidence>
<comment type="similarity">
    <text evidence="2">Belongs to the mitochondrion-specific ribosomal protein mL41 family.</text>
</comment>
<dbReference type="GO" id="GO:0006412">
    <property type="term" value="P:translation"/>
    <property type="evidence" value="ECO:0007669"/>
    <property type="project" value="TreeGrafter"/>
</dbReference>
<dbReference type="PANTHER" id="PTHR21338:SF0">
    <property type="entry name" value="LARGE RIBOSOMAL SUBUNIT PROTEIN ML41"/>
    <property type="match status" value="1"/>
</dbReference>
<evidence type="ECO:0000256" key="6">
    <source>
        <dbReference type="ARBA" id="ARBA00023274"/>
    </source>
</evidence>
<dbReference type="Pfam" id="PF09809">
    <property type="entry name" value="MRP-L27"/>
    <property type="match status" value="1"/>
</dbReference>
<dbReference type="AlphaFoldDB" id="A0A6G1JHB4"/>
<name>A0A6G1JHB4_9PLEO</name>
<evidence type="ECO:0000313" key="8">
    <source>
        <dbReference type="Proteomes" id="UP000799291"/>
    </source>
</evidence>
<evidence type="ECO:0008006" key="9">
    <source>
        <dbReference type="Google" id="ProtNLM"/>
    </source>
</evidence>
<protein>
    <recommendedName>
        <fullName evidence="9">50S ribosomal protein-like protein YmL27</fullName>
    </recommendedName>
</protein>
<dbReference type="OrthoDB" id="408933at2759"/>
<keyword evidence="8" id="KW-1185">Reference proteome</keyword>
<evidence type="ECO:0000256" key="3">
    <source>
        <dbReference type="ARBA" id="ARBA00022946"/>
    </source>
</evidence>
<dbReference type="InterPro" id="IPR019189">
    <property type="entry name" value="Ribosomal_mL41"/>
</dbReference>
<sequence length="138" mass="15704">MFKPSPALQGNLRRLPLSTKQAGREYYKGNRVGSLGTIDRYGHFHPDYSKIRTFVYPLRGIKNFELTPFVSTRASKLVEEGEGTFSVPPKRITGEEYLEMWKTEGGHDIVETPVQDAASQERMNMPEVWEEPVAKTKA</sequence>
<dbReference type="GO" id="GO:0005762">
    <property type="term" value="C:mitochondrial large ribosomal subunit"/>
    <property type="evidence" value="ECO:0007669"/>
    <property type="project" value="InterPro"/>
</dbReference>